<proteinExistence type="predicted"/>
<name>A0A8J2KG31_9HEXA</name>
<protein>
    <submittedName>
        <fullName evidence="1">Uncharacterized protein</fullName>
    </submittedName>
</protein>
<dbReference type="EMBL" id="CAJVCH010295207">
    <property type="protein sequence ID" value="CAG7785376.1"/>
    <property type="molecule type" value="Genomic_DNA"/>
</dbReference>
<keyword evidence="2" id="KW-1185">Reference proteome</keyword>
<organism evidence="1 2">
    <name type="scientific">Allacma fusca</name>
    <dbReference type="NCBI Taxonomy" id="39272"/>
    <lineage>
        <taxon>Eukaryota</taxon>
        <taxon>Metazoa</taxon>
        <taxon>Ecdysozoa</taxon>
        <taxon>Arthropoda</taxon>
        <taxon>Hexapoda</taxon>
        <taxon>Collembola</taxon>
        <taxon>Symphypleona</taxon>
        <taxon>Sminthuridae</taxon>
        <taxon>Allacma</taxon>
    </lineage>
</organism>
<evidence type="ECO:0000313" key="1">
    <source>
        <dbReference type="EMBL" id="CAG7785376.1"/>
    </source>
</evidence>
<dbReference type="AlphaFoldDB" id="A0A8J2KG31"/>
<comment type="caution">
    <text evidence="1">The sequence shown here is derived from an EMBL/GenBank/DDBJ whole genome shotgun (WGS) entry which is preliminary data.</text>
</comment>
<evidence type="ECO:0000313" key="2">
    <source>
        <dbReference type="Proteomes" id="UP000708208"/>
    </source>
</evidence>
<dbReference type="Proteomes" id="UP000708208">
    <property type="component" value="Unassembled WGS sequence"/>
</dbReference>
<accession>A0A8J2KG31</accession>
<sequence length="148" mass="16562">MTELAGCQLRGRLEPIHLCAPVQDRSAWVARLDQSQLSAFLRAPRARPGSVAELDLRSESDYVSRSISTLFSSLLCQYLLSPRTLRKPLTSIQQVHKHSSTHTCAEWSRALAQFTLPRKLTQQLFPPSNPSFSQSPLSGQLCMVRSAR</sequence>
<reference evidence="1" key="1">
    <citation type="submission" date="2021-06" db="EMBL/GenBank/DDBJ databases">
        <authorList>
            <person name="Hodson N. C."/>
            <person name="Mongue J. A."/>
            <person name="Jaron S. K."/>
        </authorList>
    </citation>
    <scope>NUCLEOTIDE SEQUENCE</scope>
</reference>
<gene>
    <name evidence="1" type="ORF">AFUS01_LOCUS24005</name>
</gene>